<dbReference type="InterPro" id="IPR000182">
    <property type="entry name" value="GNAT_dom"/>
</dbReference>
<dbReference type="SUPFAM" id="SSF55729">
    <property type="entry name" value="Acyl-CoA N-acyltransferases (Nat)"/>
    <property type="match status" value="1"/>
</dbReference>
<sequence length="183" mass="20386">MSMSGDKIRNARRDEIGAIMELIAKCVQVMQAGGSDQWNESYPNQEVISEDVDNGTLYAYEEQGAIAGIIVLDEEQAEQYDAIDWAEGQGPHLMMHRLAVHPEVQGKGIARKLIAFAEEHARSRGYTSIRLDTYAKNARALALYPSLGYEYRGVVDFPGRTANFSVFEKVLTAGENMDKPVNR</sequence>
<reference evidence="4 5" key="1">
    <citation type="submission" date="2015-08" db="EMBL/GenBank/DDBJ databases">
        <title>Genomes of Paenibacillus riograndensis.</title>
        <authorList>
            <person name="Sant'Anna F.H."/>
            <person name="Souza R."/>
            <person name="Ambrosini A."/>
            <person name="Bach E."/>
            <person name="Fernandes G."/>
            <person name="Balsanelli E."/>
            <person name="Baura V.A."/>
            <person name="Pedrosa F.O."/>
            <person name="Souza E.M."/>
            <person name="Passaglia L."/>
        </authorList>
    </citation>
    <scope>NUCLEOTIDE SEQUENCE [LARGE SCALE GENOMIC DNA]</scope>
    <source>
        <strain evidence="4 5">CAS34</strain>
    </source>
</reference>
<evidence type="ECO:0000313" key="5">
    <source>
        <dbReference type="Proteomes" id="UP000070475"/>
    </source>
</evidence>
<evidence type="ECO:0000256" key="2">
    <source>
        <dbReference type="ARBA" id="ARBA00023315"/>
    </source>
</evidence>
<dbReference type="OrthoDB" id="9796381at2"/>
<dbReference type="EMBL" id="LIRB01000136">
    <property type="protein sequence ID" value="KWX75177.1"/>
    <property type="molecule type" value="Genomic_DNA"/>
</dbReference>
<evidence type="ECO:0000259" key="3">
    <source>
        <dbReference type="PROSITE" id="PS51186"/>
    </source>
</evidence>
<dbReference type="GO" id="GO:0016747">
    <property type="term" value="F:acyltransferase activity, transferring groups other than amino-acyl groups"/>
    <property type="evidence" value="ECO:0007669"/>
    <property type="project" value="InterPro"/>
</dbReference>
<keyword evidence="1 4" id="KW-0808">Transferase</keyword>
<evidence type="ECO:0000256" key="1">
    <source>
        <dbReference type="ARBA" id="ARBA00022679"/>
    </source>
</evidence>
<dbReference type="PANTHER" id="PTHR43877:SF2">
    <property type="entry name" value="AMINOALKYLPHOSPHONATE N-ACETYLTRANSFERASE-RELATED"/>
    <property type="match status" value="1"/>
</dbReference>
<dbReference type="Proteomes" id="UP000070475">
    <property type="component" value="Unassembled WGS sequence"/>
</dbReference>
<dbReference type="CDD" id="cd04301">
    <property type="entry name" value="NAT_SF"/>
    <property type="match status" value="1"/>
</dbReference>
<dbReference type="InterPro" id="IPR016181">
    <property type="entry name" value="Acyl_CoA_acyltransferase"/>
</dbReference>
<name>A0A132TV02_9BACL</name>
<evidence type="ECO:0000313" key="4">
    <source>
        <dbReference type="EMBL" id="KWX75177.1"/>
    </source>
</evidence>
<dbReference type="Gene3D" id="3.40.630.30">
    <property type="match status" value="1"/>
</dbReference>
<dbReference type="InterPro" id="IPR050832">
    <property type="entry name" value="Bact_Acetyltransf"/>
</dbReference>
<dbReference type="PROSITE" id="PS51186">
    <property type="entry name" value="GNAT"/>
    <property type="match status" value="1"/>
</dbReference>
<feature type="domain" description="N-acetyltransferase" evidence="3">
    <location>
        <begin position="6"/>
        <end position="174"/>
    </location>
</feature>
<organism evidence="4 5">
    <name type="scientific">Paenibacillus riograndensis</name>
    <dbReference type="NCBI Taxonomy" id="483937"/>
    <lineage>
        <taxon>Bacteria</taxon>
        <taxon>Bacillati</taxon>
        <taxon>Bacillota</taxon>
        <taxon>Bacilli</taxon>
        <taxon>Bacillales</taxon>
        <taxon>Paenibacillaceae</taxon>
        <taxon>Paenibacillus</taxon>
        <taxon>Paenibacillus sonchi group</taxon>
    </lineage>
</organism>
<keyword evidence="2" id="KW-0012">Acyltransferase</keyword>
<proteinExistence type="predicted"/>
<protein>
    <submittedName>
        <fullName evidence="4">GCN5 family acetyltransferase</fullName>
    </submittedName>
</protein>
<dbReference type="AlphaFoldDB" id="A0A132TV02"/>
<accession>A0A132TV02</accession>
<keyword evidence="5" id="KW-1185">Reference proteome</keyword>
<dbReference type="Pfam" id="PF00583">
    <property type="entry name" value="Acetyltransf_1"/>
    <property type="match status" value="1"/>
</dbReference>
<comment type="caution">
    <text evidence="4">The sequence shown here is derived from an EMBL/GenBank/DDBJ whole genome shotgun (WGS) entry which is preliminary data.</text>
</comment>
<dbReference type="PANTHER" id="PTHR43877">
    <property type="entry name" value="AMINOALKYLPHOSPHONATE N-ACETYLTRANSFERASE-RELATED-RELATED"/>
    <property type="match status" value="1"/>
</dbReference>
<dbReference type="PATRIC" id="fig|483937.3.peg.1016"/>
<gene>
    <name evidence="4" type="ORF">AMQ84_18070</name>
</gene>